<keyword evidence="4 7" id="KW-0812">Transmembrane</keyword>
<dbReference type="AlphaFoldDB" id="A0A917WRP5"/>
<evidence type="ECO:0000256" key="5">
    <source>
        <dbReference type="ARBA" id="ARBA00022989"/>
    </source>
</evidence>
<comment type="caution">
    <text evidence="8">The sequence shown here is derived from an EMBL/GenBank/DDBJ whole genome shotgun (WGS) entry which is preliminary data.</text>
</comment>
<dbReference type="Proteomes" id="UP000608890">
    <property type="component" value="Unassembled WGS sequence"/>
</dbReference>
<keyword evidence="3" id="KW-1003">Cell membrane</keyword>
<dbReference type="NCBIfam" id="NF006521">
    <property type="entry name" value="PRK08965.1-5"/>
    <property type="match status" value="1"/>
</dbReference>
<keyword evidence="5 7" id="KW-1133">Transmembrane helix</keyword>
<evidence type="ECO:0000256" key="3">
    <source>
        <dbReference type="ARBA" id="ARBA00022475"/>
    </source>
</evidence>
<evidence type="ECO:0000256" key="6">
    <source>
        <dbReference type="ARBA" id="ARBA00023136"/>
    </source>
</evidence>
<accession>A0A917WRP5</accession>
<dbReference type="GO" id="GO:0008324">
    <property type="term" value="F:monoatomic cation transmembrane transporter activity"/>
    <property type="evidence" value="ECO:0007669"/>
    <property type="project" value="InterPro"/>
</dbReference>
<evidence type="ECO:0000256" key="1">
    <source>
        <dbReference type="ARBA" id="ARBA00004651"/>
    </source>
</evidence>
<dbReference type="Pfam" id="PF01899">
    <property type="entry name" value="MNHE"/>
    <property type="match status" value="1"/>
</dbReference>
<name>A0A917WRP5_9ACTN</name>
<dbReference type="EMBL" id="BMNB01000002">
    <property type="protein sequence ID" value="GGM23905.1"/>
    <property type="molecule type" value="Genomic_DNA"/>
</dbReference>
<comment type="similarity">
    <text evidence="2">Belongs to the CPA3 antiporters (TC 2.A.63) subunit E family.</text>
</comment>
<dbReference type="RefSeq" id="WP_229705638.1">
    <property type="nucleotide sequence ID" value="NZ_BMNB01000002.1"/>
</dbReference>
<feature type="transmembrane region" description="Helical" evidence="7">
    <location>
        <begin position="28"/>
        <end position="45"/>
    </location>
</feature>
<evidence type="ECO:0000313" key="8">
    <source>
        <dbReference type="EMBL" id="GGM23905.1"/>
    </source>
</evidence>
<proteinExistence type="inferred from homology"/>
<reference evidence="8" key="2">
    <citation type="submission" date="2020-09" db="EMBL/GenBank/DDBJ databases">
        <authorList>
            <person name="Sun Q."/>
            <person name="Zhou Y."/>
        </authorList>
    </citation>
    <scope>NUCLEOTIDE SEQUENCE</scope>
    <source>
        <strain evidence="8">CGMCC 4.7312</strain>
    </source>
</reference>
<keyword evidence="6 7" id="KW-0472">Membrane</keyword>
<dbReference type="GO" id="GO:0005886">
    <property type="term" value="C:plasma membrane"/>
    <property type="evidence" value="ECO:0007669"/>
    <property type="project" value="UniProtKB-SubCell"/>
</dbReference>
<evidence type="ECO:0000256" key="2">
    <source>
        <dbReference type="ARBA" id="ARBA00006228"/>
    </source>
</evidence>
<reference evidence="8" key="1">
    <citation type="journal article" date="2014" name="Int. J. Syst. Evol. Microbiol.">
        <title>Complete genome sequence of Corynebacterium casei LMG S-19264T (=DSM 44701T), isolated from a smear-ripened cheese.</title>
        <authorList>
            <consortium name="US DOE Joint Genome Institute (JGI-PGF)"/>
            <person name="Walter F."/>
            <person name="Albersmeier A."/>
            <person name="Kalinowski J."/>
            <person name="Ruckert C."/>
        </authorList>
    </citation>
    <scope>NUCLEOTIDE SEQUENCE</scope>
    <source>
        <strain evidence="8">CGMCC 4.7312</strain>
    </source>
</reference>
<sequence>MSADQMTPAPPADPPKPRLTRAARRRNRIIAMTGLTAIWVLLWGTHFWANVISGLVVVAILLAVFPLPPVTFAGRIHPLPMLRFWLRFLQDLVIASIQIAWLALRPAGGQARSAIIAVPLRVNTDLNLTLTAEALTLVPGSLILEADRSTGTLFVHVINLRNREELEEFRRGVYALEARIVSALGSPDELRRIRENPPAPSDLEGASR</sequence>
<evidence type="ECO:0000313" key="9">
    <source>
        <dbReference type="Proteomes" id="UP000608890"/>
    </source>
</evidence>
<dbReference type="PANTHER" id="PTHR34584:SF1">
    <property type="entry name" value="NA(+)_H(+) ANTIPORTER SUBUNIT E1"/>
    <property type="match status" value="1"/>
</dbReference>
<evidence type="ECO:0000256" key="7">
    <source>
        <dbReference type="SAM" id="Phobius"/>
    </source>
</evidence>
<evidence type="ECO:0000256" key="4">
    <source>
        <dbReference type="ARBA" id="ARBA00022692"/>
    </source>
</evidence>
<dbReference type="PANTHER" id="PTHR34584">
    <property type="entry name" value="NA(+)/H(+) ANTIPORTER SUBUNIT E1"/>
    <property type="match status" value="1"/>
</dbReference>
<organism evidence="8 9">
    <name type="scientific">Micromonospora sonchi</name>
    <dbReference type="NCBI Taxonomy" id="1763543"/>
    <lineage>
        <taxon>Bacteria</taxon>
        <taxon>Bacillati</taxon>
        <taxon>Actinomycetota</taxon>
        <taxon>Actinomycetes</taxon>
        <taxon>Micromonosporales</taxon>
        <taxon>Micromonosporaceae</taxon>
        <taxon>Micromonospora</taxon>
    </lineage>
</organism>
<gene>
    <name evidence="8" type="ORF">GCM10011608_05890</name>
</gene>
<dbReference type="InterPro" id="IPR002758">
    <property type="entry name" value="Cation_antiport_E"/>
</dbReference>
<feature type="transmembrane region" description="Helical" evidence="7">
    <location>
        <begin position="51"/>
        <end position="72"/>
    </location>
</feature>
<protein>
    <submittedName>
        <fullName evidence="8">Na+/H+ antiporter subunit E</fullName>
    </submittedName>
</protein>
<comment type="subcellular location">
    <subcellularLocation>
        <location evidence="1">Cell membrane</location>
        <topology evidence="1">Multi-pass membrane protein</topology>
    </subcellularLocation>
</comment>
<keyword evidence="9" id="KW-1185">Reference proteome</keyword>